<feature type="compositionally biased region" description="Basic residues" evidence="1">
    <location>
        <begin position="35"/>
        <end position="47"/>
    </location>
</feature>
<dbReference type="PANTHER" id="PTHR12943">
    <property type="entry name" value="HOMOCYSTEINE-RESPONSIVE ENDOPLASMIC RETICULUM-RESIDENT UNIQUITIN-LIKE DOMAIN HERPUD PROTEIN FAMILY MEMBER"/>
    <property type="match status" value="1"/>
</dbReference>
<sequence>FRPVPPPPQTHPLQTNPFRTLPQTRPNSQPPQLPHPHHHHHHHHHPQQAHNPFGHLPIPPELQQHFAQTINQNLHQHQHQHQQHNAQNPLTPTLTPTLTPNQPSQNSTPAPAGPGQAPPPGVAPAVSPGPMNLPPTTTRTIRHEALGPNGERWTMTVNDTNFTIPVHPHQQPFLPRAFPHPPGFANPPLPLGSPPPRDLDSVLNVVRAGLESVRQDLENAIVLLQPPRRQPVPVGQVASVTPSAWRIQRIRYHLQSTTPILDRVQRGLTHVLANPSNAQNRDILFMQEAATIFRAQVEELNGMLDRLRDMAVSDQASSNENPSSDPVPSSSSVTHPQAVPSQTQSQQSSNHPSLADVDSELFILSSPQGPVGILFDQRGMYSTAPMGPTLPFQTFNQQFLANRHVVAGTGQQITHNASLFHREAHATDAAGAAQAAQIAQLGQRVAEQPPAPIQGMNLNPPRENERLVEIAGHLWLVFKLLCFIYIFAGGGGWYRPAMMGIVAVLVVLAQAGIFEDQFAAIRRHFEALLPLADRAGPDRNRQAQNPAPGEPRTEPNQNLTPGEAAQRLVRQHHENRFAWVRDVMRTTERAFALFVASLWPGIGERMVQAQEERVRLAAEAQRLEEEARQQQAQEAQEAQEAEQNEQQAASESKSEPKPEESSSDVKSSRKGKERAEEAEVAEEGSSS</sequence>
<evidence type="ECO:0000256" key="1">
    <source>
        <dbReference type="SAM" id="MobiDB-lite"/>
    </source>
</evidence>
<feature type="region of interest" description="Disordered" evidence="1">
    <location>
        <begin position="1"/>
        <end position="59"/>
    </location>
</feature>
<feature type="region of interest" description="Disordered" evidence="1">
    <location>
        <begin position="534"/>
        <end position="559"/>
    </location>
</feature>
<name>A0A6A6XJL6_9PLEO</name>
<dbReference type="EMBL" id="MU001849">
    <property type="protein sequence ID" value="KAF2795767.1"/>
    <property type="molecule type" value="Genomic_DNA"/>
</dbReference>
<feature type="compositionally biased region" description="Pro residues" evidence="1">
    <location>
        <begin position="1"/>
        <end position="10"/>
    </location>
</feature>
<proteinExistence type="predicted"/>
<evidence type="ECO:0000313" key="4">
    <source>
        <dbReference type="Proteomes" id="UP000799757"/>
    </source>
</evidence>
<feature type="compositionally biased region" description="Low complexity" evidence="1">
    <location>
        <begin position="317"/>
        <end position="333"/>
    </location>
</feature>
<dbReference type="InterPro" id="IPR039751">
    <property type="entry name" value="HERPUD1/2"/>
</dbReference>
<feature type="compositionally biased region" description="Low complexity" evidence="1">
    <location>
        <begin position="83"/>
        <end position="115"/>
    </location>
</feature>
<feature type="region of interest" description="Disordered" evidence="1">
    <location>
        <begin position="313"/>
        <end position="353"/>
    </location>
</feature>
<dbReference type="PANTHER" id="PTHR12943:SF27">
    <property type="entry name" value="HOMOCYSTEINE-INDUCED ENDOPLASMIC RETICULUM PROTEIN, ISOFORM A"/>
    <property type="match status" value="1"/>
</dbReference>
<feature type="non-terminal residue" evidence="3">
    <location>
        <position position="1"/>
    </location>
</feature>
<gene>
    <name evidence="3" type="ORF">K505DRAFT_323853</name>
</gene>
<feature type="region of interest" description="Disordered" evidence="1">
    <location>
        <begin position="625"/>
        <end position="687"/>
    </location>
</feature>
<dbReference type="GO" id="GO:0030968">
    <property type="term" value="P:endoplasmic reticulum unfolded protein response"/>
    <property type="evidence" value="ECO:0007669"/>
    <property type="project" value="TreeGrafter"/>
</dbReference>
<organism evidence="3 4">
    <name type="scientific">Melanomma pulvis-pyrius CBS 109.77</name>
    <dbReference type="NCBI Taxonomy" id="1314802"/>
    <lineage>
        <taxon>Eukaryota</taxon>
        <taxon>Fungi</taxon>
        <taxon>Dikarya</taxon>
        <taxon>Ascomycota</taxon>
        <taxon>Pezizomycotina</taxon>
        <taxon>Dothideomycetes</taxon>
        <taxon>Pleosporomycetidae</taxon>
        <taxon>Pleosporales</taxon>
        <taxon>Melanommataceae</taxon>
        <taxon>Melanomma</taxon>
    </lineage>
</organism>
<accession>A0A6A6XJL6</accession>
<dbReference type="AlphaFoldDB" id="A0A6A6XJL6"/>
<keyword evidence="2" id="KW-0472">Membrane</keyword>
<feature type="transmembrane region" description="Helical" evidence="2">
    <location>
        <begin position="493"/>
        <end position="514"/>
    </location>
</feature>
<feature type="transmembrane region" description="Helical" evidence="2">
    <location>
        <begin position="467"/>
        <end position="487"/>
    </location>
</feature>
<feature type="compositionally biased region" description="Acidic residues" evidence="1">
    <location>
        <begin position="676"/>
        <end position="687"/>
    </location>
</feature>
<dbReference type="OrthoDB" id="21589at2759"/>
<protein>
    <submittedName>
        <fullName evidence="3">Uncharacterized protein</fullName>
    </submittedName>
</protein>
<evidence type="ECO:0000256" key="2">
    <source>
        <dbReference type="SAM" id="Phobius"/>
    </source>
</evidence>
<feature type="compositionally biased region" description="Polar residues" evidence="1">
    <location>
        <begin position="339"/>
        <end position="352"/>
    </location>
</feature>
<feature type="region of interest" description="Disordered" evidence="1">
    <location>
        <begin position="73"/>
        <end position="138"/>
    </location>
</feature>
<keyword evidence="4" id="KW-1185">Reference proteome</keyword>
<keyword evidence="2" id="KW-0812">Transmembrane</keyword>
<evidence type="ECO:0000313" key="3">
    <source>
        <dbReference type="EMBL" id="KAF2795767.1"/>
    </source>
</evidence>
<dbReference type="Proteomes" id="UP000799757">
    <property type="component" value="Unassembled WGS sequence"/>
</dbReference>
<reference evidence="3" key="1">
    <citation type="journal article" date="2020" name="Stud. Mycol.">
        <title>101 Dothideomycetes genomes: a test case for predicting lifestyles and emergence of pathogens.</title>
        <authorList>
            <person name="Haridas S."/>
            <person name="Albert R."/>
            <person name="Binder M."/>
            <person name="Bloem J."/>
            <person name="Labutti K."/>
            <person name="Salamov A."/>
            <person name="Andreopoulos B."/>
            <person name="Baker S."/>
            <person name="Barry K."/>
            <person name="Bills G."/>
            <person name="Bluhm B."/>
            <person name="Cannon C."/>
            <person name="Castanera R."/>
            <person name="Culley D."/>
            <person name="Daum C."/>
            <person name="Ezra D."/>
            <person name="Gonzalez J."/>
            <person name="Henrissat B."/>
            <person name="Kuo A."/>
            <person name="Liang C."/>
            <person name="Lipzen A."/>
            <person name="Lutzoni F."/>
            <person name="Magnuson J."/>
            <person name="Mondo S."/>
            <person name="Nolan M."/>
            <person name="Ohm R."/>
            <person name="Pangilinan J."/>
            <person name="Park H.-J."/>
            <person name="Ramirez L."/>
            <person name="Alfaro M."/>
            <person name="Sun H."/>
            <person name="Tritt A."/>
            <person name="Yoshinaga Y."/>
            <person name="Zwiers L.-H."/>
            <person name="Turgeon B."/>
            <person name="Goodwin S."/>
            <person name="Spatafora J."/>
            <person name="Crous P."/>
            <person name="Grigoriev I."/>
        </authorList>
    </citation>
    <scope>NUCLEOTIDE SEQUENCE</scope>
    <source>
        <strain evidence="3">CBS 109.77</strain>
    </source>
</reference>
<keyword evidence="2" id="KW-1133">Transmembrane helix</keyword>